<evidence type="ECO:0000313" key="6">
    <source>
        <dbReference type="Proteomes" id="UP001160130"/>
    </source>
</evidence>
<evidence type="ECO:0000256" key="3">
    <source>
        <dbReference type="SAM" id="MobiDB-lite"/>
    </source>
</evidence>
<name>A0ABT6L4X3_9MYCO</name>
<sequence length="185" mass="19874">MSGRHNMPTAGHHDAEVDEPASTQHPPARSRVGVLVVMSAIALVLTLASAAFRWLIGSDHRIDTARTESVQAARDITIEMLSYQPDTVEQQLNAVRERLTGEFLGTYTTLTSAVIPAAQAERIAAVADVPQAGSVNASADRAEVVLFVNQSVSVGGKAPQKTPSVVRVTMVKEGDRWLMSKYEPV</sequence>
<evidence type="ECO:0000256" key="1">
    <source>
        <dbReference type="ARBA" id="ARBA00004370"/>
    </source>
</evidence>
<evidence type="ECO:0000256" key="2">
    <source>
        <dbReference type="ARBA" id="ARBA00023136"/>
    </source>
</evidence>
<reference evidence="5 6" key="1">
    <citation type="submission" date="2023-04" db="EMBL/GenBank/DDBJ databases">
        <title>Forest soil microbial communities from Buena Vista Peninsula, Colon Province, Panama.</title>
        <authorList>
            <person name="Bouskill N."/>
        </authorList>
    </citation>
    <scope>NUCLEOTIDE SEQUENCE [LARGE SCALE GENOMIC DNA]</scope>
    <source>
        <strain evidence="5 6">AC80</strain>
    </source>
</reference>
<keyword evidence="6" id="KW-1185">Reference proteome</keyword>
<dbReference type="RefSeq" id="WP_280834253.1">
    <property type="nucleotide sequence ID" value="NZ_JARXVE010000007.1"/>
</dbReference>
<keyword evidence="2 4" id="KW-0472">Membrane</keyword>
<dbReference type="EMBL" id="JARXVE010000007">
    <property type="protein sequence ID" value="MDH6197671.1"/>
    <property type="molecule type" value="Genomic_DNA"/>
</dbReference>
<evidence type="ECO:0000256" key="4">
    <source>
        <dbReference type="SAM" id="Phobius"/>
    </source>
</evidence>
<feature type="region of interest" description="Disordered" evidence="3">
    <location>
        <begin position="1"/>
        <end position="26"/>
    </location>
</feature>
<feature type="transmembrane region" description="Helical" evidence="4">
    <location>
        <begin position="32"/>
        <end position="56"/>
    </location>
</feature>
<accession>A0ABT6L4X3</accession>
<protein>
    <submittedName>
        <fullName evidence="5">Mce-associated membrane protein</fullName>
    </submittedName>
</protein>
<dbReference type="PANTHER" id="PTHR37042:SF4">
    <property type="entry name" value="OUTER MEMBRANE PROTEIN RV1973"/>
    <property type="match status" value="1"/>
</dbReference>
<comment type="caution">
    <text evidence="5">The sequence shown here is derived from an EMBL/GenBank/DDBJ whole genome shotgun (WGS) entry which is preliminary data.</text>
</comment>
<proteinExistence type="predicted"/>
<evidence type="ECO:0000313" key="5">
    <source>
        <dbReference type="EMBL" id="MDH6197671.1"/>
    </source>
</evidence>
<keyword evidence="4" id="KW-0812">Transmembrane</keyword>
<dbReference type="Proteomes" id="UP001160130">
    <property type="component" value="Unassembled WGS sequence"/>
</dbReference>
<comment type="subcellular location">
    <subcellularLocation>
        <location evidence="1">Membrane</location>
    </subcellularLocation>
</comment>
<organism evidence="5 6">
    <name type="scientific">Mycolicibacterium frederiksbergense</name>
    <dbReference type="NCBI Taxonomy" id="117567"/>
    <lineage>
        <taxon>Bacteria</taxon>
        <taxon>Bacillati</taxon>
        <taxon>Actinomycetota</taxon>
        <taxon>Actinomycetes</taxon>
        <taxon>Mycobacteriales</taxon>
        <taxon>Mycobacteriaceae</taxon>
        <taxon>Mycolicibacterium</taxon>
    </lineage>
</organism>
<dbReference type="PANTHER" id="PTHR37042">
    <property type="entry name" value="OUTER MEMBRANE PROTEIN RV1973"/>
    <property type="match status" value="1"/>
</dbReference>
<gene>
    <name evidence="5" type="ORF">M2272_004326</name>
</gene>
<keyword evidence="4" id="KW-1133">Transmembrane helix</keyword>